<accession>A0AAN1EMR5</accession>
<geneLocation type="plasmid" evidence="2">
    <name>pretnxc12d</name>
</geneLocation>
<proteinExistence type="predicted"/>
<evidence type="ECO:0000313" key="2">
    <source>
        <dbReference type="Proteomes" id="UP000194159"/>
    </source>
</evidence>
<dbReference type="AlphaFoldDB" id="A0AAN1EMR5"/>
<sequence length="199" mass="22613">MLAENVQLGDLETIFDNVAFVTFNYDRCIEHFVSHWLENYFRISADQAQNLTKKLKVFHPYGQVGRLAWQGGGNSVGYGTELSSRTLPQIANQIRTFTERVDDDAMLDEMRGYIANAEQIIYLGFSYGQMNMELLTIPTCSVHKSVFGTVLNMSHPNINAAQNRVLQSLTVNGNQWAGRKEFTSVGANQFLSDYWYHLV</sequence>
<organism evidence="1 2">
    <name type="scientific">Rhizobium etli</name>
    <dbReference type="NCBI Taxonomy" id="29449"/>
    <lineage>
        <taxon>Bacteria</taxon>
        <taxon>Pseudomonadati</taxon>
        <taxon>Pseudomonadota</taxon>
        <taxon>Alphaproteobacteria</taxon>
        <taxon>Hyphomicrobiales</taxon>
        <taxon>Rhizobiaceae</taxon>
        <taxon>Rhizobium/Agrobacterium group</taxon>
        <taxon>Rhizobium</taxon>
    </lineage>
</organism>
<evidence type="ECO:0000313" key="1">
    <source>
        <dbReference type="EMBL" id="ARQ13122.1"/>
    </source>
</evidence>
<reference evidence="1 2" key="1">
    <citation type="submission" date="2017-04" db="EMBL/GenBank/DDBJ databases">
        <title>Complete genome sequences of Rhizobium genomic linages associated to common bean (phaseolus vulgaris).</title>
        <authorList>
            <person name="Santamaria R.I."/>
            <person name="Bustos P."/>
            <person name="Perez-Carrascal O."/>
            <person name="Martinez-Flores I."/>
            <person name="Juarez S."/>
            <person name="Lozano L."/>
            <person name="Miranda F."/>
            <person name="Vinuesa P."/>
            <person name="Martinez-Romero E."/>
            <person name="Cevallos M.A."/>
            <person name="Romero D."/>
            <person name="Davila G."/>
            <person name="Gonzalez V."/>
        </authorList>
    </citation>
    <scope>NUCLEOTIDE SEQUENCE [LARGE SCALE GENOMIC DNA]</scope>
    <source>
        <strain evidence="1 2">NXC12</strain>
        <plasmid evidence="2">pretnxc12d</plasmid>
    </source>
</reference>
<keyword evidence="1" id="KW-0614">Plasmid</keyword>
<name>A0AAN1EMR5_RHIET</name>
<dbReference type="EMBL" id="CP020910">
    <property type="protein sequence ID" value="ARQ13122.1"/>
    <property type="molecule type" value="Genomic_DNA"/>
</dbReference>
<protein>
    <recommendedName>
        <fullName evidence="3">SIR2-like domain-containing protein</fullName>
    </recommendedName>
</protein>
<dbReference type="Proteomes" id="UP000194159">
    <property type="component" value="Plasmid pRetNXC12d"/>
</dbReference>
<gene>
    <name evidence="1" type="ORF">NXC12_PD00009</name>
</gene>
<evidence type="ECO:0008006" key="3">
    <source>
        <dbReference type="Google" id="ProtNLM"/>
    </source>
</evidence>